<dbReference type="EMBL" id="JNVM01000024">
    <property type="protein sequence ID" value="KEQ23236.1"/>
    <property type="molecule type" value="Genomic_DNA"/>
</dbReference>
<evidence type="ECO:0000256" key="1">
    <source>
        <dbReference type="SAM" id="Coils"/>
    </source>
</evidence>
<dbReference type="InterPro" id="IPR047741">
    <property type="entry name" value="DIP1984-like"/>
</dbReference>
<proteinExistence type="predicted"/>
<dbReference type="RefSeq" id="WP_036689392.1">
    <property type="nucleotide sequence ID" value="NZ_JNVM01000024.1"/>
</dbReference>
<protein>
    <recommendedName>
        <fullName evidence="4">Septicolysin</fullName>
    </recommendedName>
</protein>
<sequence length="151" mass="17396">MRLAEALMNRADCQKRIEQLKVRLNRSAKVQEGEHPPEDPTNLFQEMNDTLQELESLMTAINRTNAQTVLHDGVTLADALAKRDILGIRRTMIQEVINAAAIKQDRYSRSEVKFIPTVQIAELQKQVDQYSKAYRELDTGIQEMNWKTELL</sequence>
<dbReference type="eggNOG" id="ENOG5032S2G">
    <property type="taxonomic scope" value="Bacteria"/>
</dbReference>
<evidence type="ECO:0008006" key="4">
    <source>
        <dbReference type="Google" id="ProtNLM"/>
    </source>
</evidence>
<gene>
    <name evidence="2" type="ORF">ET33_17930</name>
</gene>
<evidence type="ECO:0000313" key="3">
    <source>
        <dbReference type="Proteomes" id="UP000028123"/>
    </source>
</evidence>
<dbReference type="AlphaFoldDB" id="A0A081NXR3"/>
<evidence type="ECO:0000313" key="2">
    <source>
        <dbReference type="EMBL" id="KEQ23236.1"/>
    </source>
</evidence>
<feature type="coiled-coil region" evidence="1">
    <location>
        <begin position="3"/>
        <end position="67"/>
    </location>
</feature>
<dbReference type="CDD" id="cd12208">
    <property type="entry name" value="DIP1984-like"/>
    <property type="match status" value="1"/>
</dbReference>
<dbReference type="NCBIfam" id="NF038048">
    <property type="entry name" value="DIP1984_fam"/>
    <property type="match status" value="1"/>
</dbReference>
<comment type="caution">
    <text evidence="2">The sequence shown here is derived from an EMBL/GenBank/DDBJ whole genome shotgun (WGS) entry which is preliminary data.</text>
</comment>
<organism evidence="2 3">
    <name type="scientific">Paenibacillus tyrfis</name>
    <dbReference type="NCBI Taxonomy" id="1501230"/>
    <lineage>
        <taxon>Bacteria</taxon>
        <taxon>Bacillati</taxon>
        <taxon>Bacillota</taxon>
        <taxon>Bacilli</taxon>
        <taxon>Bacillales</taxon>
        <taxon>Paenibacillaceae</taxon>
        <taxon>Paenibacillus</taxon>
    </lineage>
</organism>
<dbReference type="Pfam" id="PF20935">
    <property type="entry name" value="DUF6847"/>
    <property type="match status" value="1"/>
</dbReference>
<accession>A0A081NXR3</accession>
<dbReference type="Gene3D" id="6.10.320.10">
    <property type="match status" value="1"/>
</dbReference>
<keyword evidence="3" id="KW-1185">Reference proteome</keyword>
<name>A0A081NXR3_9BACL</name>
<dbReference type="Proteomes" id="UP000028123">
    <property type="component" value="Unassembled WGS sequence"/>
</dbReference>
<dbReference type="OrthoDB" id="3730241at2"/>
<reference evidence="2 3" key="1">
    <citation type="submission" date="2014-06" db="EMBL/GenBank/DDBJ databases">
        <title>Draft genome sequence of Paenibacillus sp. MSt1.</title>
        <authorList>
            <person name="Aw Y.K."/>
            <person name="Ong K.S."/>
            <person name="Gan H.M."/>
            <person name="Lee S.M."/>
        </authorList>
    </citation>
    <scope>NUCLEOTIDE SEQUENCE [LARGE SCALE GENOMIC DNA]</scope>
    <source>
        <strain evidence="2 3">MSt1</strain>
    </source>
</reference>
<keyword evidence="1" id="KW-0175">Coiled coil</keyword>